<accession>A0ABW6VIE7</accession>
<evidence type="ECO:0000313" key="1">
    <source>
        <dbReference type="EMBL" id="MFF4777534.1"/>
    </source>
</evidence>
<keyword evidence="2" id="KW-1185">Reference proteome</keyword>
<reference evidence="1 2" key="1">
    <citation type="submission" date="2024-10" db="EMBL/GenBank/DDBJ databases">
        <title>The Natural Products Discovery Center: Release of the First 8490 Sequenced Strains for Exploring Actinobacteria Biosynthetic Diversity.</title>
        <authorList>
            <person name="Kalkreuter E."/>
            <person name="Kautsar S.A."/>
            <person name="Yang D."/>
            <person name="Bader C.D."/>
            <person name="Teijaro C.N."/>
            <person name="Fluegel L."/>
            <person name="Davis C.M."/>
            <person name="Simpson J.R."/>
            <person name="Lauterbach L."/>
            <person name="Steele A.D."/>
            <person name="Gui C."/>
            <person name="Meng S."/>
            <person name="Li G."/>
            <person name="Viehrig K."/>
            <person name="Ye F."/>
            <person name="Su P."/>
            <person name="Kiefer A.F."/>
            <person name="Nichols A."/>
            <person name="Cepeda A.J."/>
            <person name="Yan W."/>
            <person name="Fan B."/>
            <person name="Jiang Y."/>
            <person name="Adhikari A."/>
            <person name="Zheng C.-J."/>
            <person name="Schuster L."/>
            <person name="Cowan T.M."/>
            <person name="Smanski M.J."/>
            <person name="Chevrette M.G."/>
            <person name="De Carvalho L.P.S."/>
            <person name="Shen B."/>
        </authorList>
    </citation>
    <scope>NUCLEOTIDE SEQUENCE [LARGE SCALE GENOMIC DNA]</scope>
    <source>
        <strain evidence="1 2">NPDC001281</strain>
    </source>
</reference>
<sequence length="96" mass="10211">MSTTKLDATTTPWTDLQPGDVITFSYSSAHSATWTFRGLGGAYKPNPAMTVANLNTDLDDPGYIDEIAVFAALPVAESLYARANTITITRPGASDL</sequence>
<dbReference type="EMBL" id="JBIAXI010000024">
    <property type="protein sequence ID" value="MFF4777534.1"/>
    <property type="molecule type" value="Genomic_DNA"/>
</dbReference>
<protein>
    <recommendedName>
        <fullName evidence="3">Cyclase family protein</fullName>
    </recommendedName>
</protein>
<organism evidence="1 2">
    <name type="scientific">Microtetraspora fusca</name>
    <dbReference type="NCBI Taxonomy" id="1997"/>
    <lineage>
        <taxon>Bacteria</taxon>
        <taxon>Bacillati</taxon>
        <taxon>Actinomycetota</taxon>
        <taxon>Actinomycetes</taxon>
        <taxon>Streptosporangiales</taxon>
        <taxon>Streptosporangiaceae</taxon>
        <taxon>Microtetraspora</taxon>
    </lineage>
</organism>
<dbReference type="Proteomes" id="UP001602119">
    <property type="component" value="Unassembled WGS sequence"/>
</dbReference>
<dbReference type="RefSeq" id="WP_387345995.1">
    <property type="nucleotide sequence ID" value="NZ_JBIAXI010000024.1"/>
</dbReference>
<name>A0ABW6VIE7_MICFU</name>
<comment type="caution">
    <text evidence="1">The sequence shown here is derived from an EMBL/GenBank/DDBJ whole genome shotgun (WGS) entry which is preliminary data.</text>
</comment>
<gene>
    <name evidence="1" type="ORF">ACFY05_32225</name>
</gene>
<evidence type="ECO:0008006" key="3">
    <source>
        <dbReference type="Google" id="ProtNLM"/>
    </source>
</evidence>
<evidence type="ECO:0000313" key="2">
    <source>
        <dbReference type="Proteomes" id="UP001602119"/>
    </source>
</evidence>
<proteinExistence type="predicted"/>